<name>A0A8S9YEV9_9TREM</name>
<comment type="caution">
    <text evidence="1">The sequence shown here is derived from an EMBL/GenBank/DDBJ whole genome shotgun (WGS) entry which is preliminary data.</text>
</comment>
<protein>
    <submittedName>
        <fullName evidence="1">Uncharacterized protein</fullName>
    </submittedName>
</protein>
<evidence type="ECO:0000313" key="1">
    <source>
        <dbReference type="EMBL" id="KAF7238021.1"/>
    </source>
</evidence>
<dbReference type="EMBL" id="JTDE01007624">
    <property type="protein sequence ID" value="KAF7238021.1"/>
    <property type="molecule type" value="Genomic_DNA"/>
</dbReference>
<sequence>MRTNMTEVFRILRQHKISDYGCTCSNTNIFPQ</sequence>
<gene>
    <name evidence="1" type="ORF">EG68_11281</name>
</gene>
<dbReference type="AlphaFoldDB" id="A0A8S9YEV9"/>
<evidence type="ECO:0000313" key="2">
    <source>
        <dbReference type="Proteomes" id="UP000822476"/>
    </source>
</evidence>
<keyword evidence="2" id="KW-1185">Reference proteome</keyword>
<accession>A0A8S9YEV9</accession>
<organism evidence="1 2">
    <name type="scientific">Paragonimus skrjabini miyazakii</name>
    <dbReference type="NCBI Taxonomy" id="59628"/>
    <lineage>
        <taxon>Eukaryota</taxon>
        <taxon>Metazoa</taxon>
        <taxon>Spiralia</taxon>
        <taxon>Lophotrochozoa</taxon>
        <taxon>Platyhelminthes</taxon>
        <taxon>Trematoda</taxon>
        <taxon>Digenea</taxon>
        <taxon>Plagiorchiida</taxon>
        <taxon>Troglotremata</taxon>
        <taxon>Troglotrematidae</taxon>
        <taxon>Paragonimus</taxon>
    </lineage>
</organism>
<dbReference type="Proteomes" id="UP000822476">
    <property type="component" value="Unassembled WGS sequence"/>
</dbReference>
<proteinExistence type="predicted"/>
<reference evidence="1" key="1">
    <citation type="submission" date="2019-07" db="EMBL/GenBank/DDBJ databases">
        <title>Annotation for the trematode Paragonimus miyazaki's.</title>
        <authorList>
            <person name="Choi Y.-J."/>
        </authorList>
    </citation>
    <scope>NUCLEOTIDE SEQUENCE</scope>
    <source>
        <strain evidence="1">Japan</strain>
    </source>
</reference>